<evidence type="ECO:0000313" key="1">
    <source>
        <dbReference type="EMBL" id="TKD69397.1"/>
    </source>
</evidence>
<dbReference type="AlphaFoldDB" id="A0A4U1MF41"/>
<proteinExistence type="predicted"/>
<name>A0A4U1MF41_9BACL</name>
<reference evidence="1 2" key="1">
    <citation type="submission" date="2019-04" db="EMBL/GenBank/DDBJ databases">
        <title>Genome sequence of Bacillus hwajinpoensis strain Y2.</title>
        <authorList>
            <person name="Fair J.L."/>
            <person name="Maclea K.S."/>
        </authorList>
    </citation>
    <scope>NUCLEOTIDE SEQUENCE [LARGE SCALE GENOMIC DNA]</scope>
    <source>
        <strain evidence="1 2">Y2</strain>
    </source>
</reference>
<accession>A0A4U1MF41</accession>
<dbReference type="OrthoDB" id="3035696at2"/>
<organism evidence="1 2">
    <name type="scientific">Guptibacillus hwajinpoensis</name>
    <dbReference type="NCBI Taxonomy" id="208199"/>
    <lineage>
        <taxon>Bacteria</taxon>
        <taxon>Bacillati</taxon>
        <taxon>Bacillota</taxon>
        <taxon>Bacilli</taxon>
        <taxon>Bacillales</taxon>
        <taxon>Guptibacillaceae</taxon>
        <taxon>Guptibacillus</taxon>
    </lineage>
</organism>
<sequence length="239" mass="28103">MKIRTNQDYFNNVSENAARTFTELPDPLPWIEPSINMLYLNAASSILFENYFAAISTTGITLEHVLRLAILEPDLNGLKREMSNNQLNKYQSITSLLDAPNVRSIIPSKDDFEWWESIGKQMRNKSAHYLVPVLLKKFTKEDYHPGYVLTKEDGEPLDPILHDWGSFFHKSDKIIALKFFQEATSQLKNIISNTNWVSDESWWKSQKVQYDMFFNYNWSLENMKQSLENMYINFPRRKD</sequence>
<dbReference type="RefSeq" id="WP_136948061.1">
    <property type="nucleotide sequence ID" value="NZ_SWFM01000004.1"/>
</dbReference>
<dbReference type="Proteomes" id="UP000310541">
    <property type="component" value="Unassembled WGS sequence"/>
</dbReference>
<evidence type="ECO:0000313" key="2">
    <source>
        <dbReference type="Proteomes" id="UP000310541"/>
    </source>
</evidence>
<gene>
    <name evidence="1" type="ORF">FBF83_15530</name>
</gene>
<protein>
    <submittedName>
        <fullName evidence="1">Uncharacterized protein</fullName>
    </submittedName>
</protein>
<comment type="caution">
    <text evidence="1">The sequence shown here is derived from an EMBL/GenBank/DDBJ whole genome shotgun (WGS) entry which is preliminary data.</text>
</comment>
<dbReference type="EMBL" id="SWFM01000004">
    <property type="protein sequence ID" value="TKD69397.1"/>
    <property type="molecule type" value="Genomic_DNA"/>
</dbReference>